<keyword evidence="2" id="KW-1185">Reference proteome</keyword>
<reference evidence="2" key="1">
    <citation type="journal article" date="2019" name="Int. J. Syst. Evol. Microbiol.">
        <title>The Global Catalogue of Microorganisms (GCM) 10K type strain sequencing project: providing services to taxonomists for standard genome sequencing and annotation.</title>
        <authorList>
            <consortium name="The Broad Institute Genomics Platform"/>
            <consortium name="The Broad Institute Genome Sequencing Center for Infectious Disease"/>
            <person name="Wu L."/>
            <person name="Ma J."/>
        </authorList>
    </citation>
    <scope>NUCLEOTIDE SEQUENCE [LARGE SCALE GENOMIC DNA]</scope>
    <source>
        <strain evidence="2">CCUG 66188</strain>
    </source>
</reference>
<sequence>MNQKFKGTVAHSTVWRETISKNRVRPKNAGVGINFLMEGNMEITGRKPDLKSPSHGS</sequence>
<dbReference type="Proteomes" id="UP001596023">
    <property type="component" value="Unassembled WGS sequence"/>
</dbReference>
<protein>
    <submittedName>
        <fullName evidence="1">Uncharacterized protein</fullName>
    </submittedName>
</protein>
<gene>
    <name evidence="1" type="ORF">ACFO6W_11440</name>
</gene>
<name>A0ABV9KVV4_9BACT</name>
<dbReference type="EMBL" id="JBHSGN010000072">
    <property type="protein sequence ID" value="MFC4674310.1"/>
    <property type="molecule type" value="Genomic_DNA"/>
</dbReference>
<evidence type="ECO:0000313" key="1">
    <source>
        <dbReference type="EMBL" id="MFC4674310.1"/>
    </source>
</evidence>
<proteinExistence type="predicted"/>
<accession>A0ABV9KVV4</accession>
<organism evidence="1 2">
    <name type="scientific">Dysgonomonas termitidis</name>
    <dbReference type="NCBI Taxonomy" id="1516126"/>
    <lineage>
        <taxon>Bacteria</taxon>
        <taxon>Pseudomonadati</taxon>
        <taxon>Bacteroidota</taxon>
        <taxon>Bacteroidia</taxon>
        <taxon>Bacteroidales</taxon>
        <taxon>Dysgonomonadaceae</taxon>
        <taxon>Dysgonomonas</taxon>
    </lineage>
</organism>
<dbReference type="RefSeq" id="WP_379996487.1">
    <property type="nucleotide sequence ID" value="NZ_JBHSGN010000072.1"/>
</dbReference>
<comment type="caution">
    <text evidence="1">The sequence shown here is derived from an EMBL/GenBank/DDBJ whole genome shotgun (WGS) entry which is preliminary data.</text>
</comment>
<evidence type="ECO:0000313" key="2">
    <source>
        <dbReference type="Proteomes" id="UP001596023"/>
    </source>
</evidence>